<dbReference type="SUPFAM" id="SSF53448">
    <property type="entry name" value="Nucleotide-diphospho-sugar transferases"/>
    <property type="match status" value="1"/>
</dbReference>
<keyword evidence="1 4" id="KW-0808">Transferase</keyword>
<gene>
    <name evidence="4" type="ORF">BECKDK2373C_GA0170839_101258</name>
</gene>
<dbReference type="PANTHER" id="PTHR43685">
    <property type="entry name" value="GLYCOSYLTRANSFERASE"/>
    <property type="match status" value="1"/>
</dbReference>
<dbReference type="InterPro" id="IPR029044">
    <property type="entry name" value="Nucleotide-diphossugar_trans"/>
</dbReference>
<feature type="domain" description="Galactosyltransferase C-terminal" evidence="3">
    <location>
        <begin position="165"/>
        <end position="221"/>
    </location>
</feature>
<evidence type="ECO:0000259" key="3">
    <source>
        <dbReference type="Pfam" id="PF02709"/>
    </source>
</evidence>
<name>A0A450S268_9GAMM</name>
<dbReference type="Pfam" id="PF02709">
    <property type="entry name" value="Glyco_transf_7C"/>
    <property type="match status" value="1"/>
</dbReference>
<dbReference type="InterPro" id="IPR027791">
    <property type="entry name" value="Galactosyl_T_C"/>
</dbReference>
<evidence type="ECO:0000259" key="2">
    <source>
        <dbReference type="Pfam" id="PF00535"/>
    </source>
</evidence>
<evidence type="ECO:0000256" key="1">
    <source>
        <dbReference type="ARBA" id="ARBA00022679"/>
    </source>
</evidence>
<sequence length="265" mass="29770">MKVSLIITTYNRPDALTAVLCTVLSQTRPPDEIIVADDGSGKPTREVVRFFQDNPLVPVLHVWQKDQGFRAARIRNMALARTSGDYIIFIDGDILLDKHFISDHRRNAKKGLFLQGGRILLNPERTRRILDTGVHPGGVSALFSKGISDRHKVIHSHLLSALFSHTDTRSSGTRTCNLSVWMSDAINVNGFNEAFHGWGREDSEFVERLFFAGLKRRKLVFNAIGFHLHHPQQSRDALESNDKLLEQTVVSGNPRCESGVNTHVK</sequence>
<dbReference type="InterPro" id="IPR050834">
    <property type="entry name" value="Glycosyltransf_2"/>
</dbReference>
<dbReference type="GO" id="GO:0016740">
    <property type="term" value="F:transferase activity"/>
    <property type="evidence" value="ECO:0007669"/>
    <property type="project" value="UniProtKB-KW"/>
</dbReference>
<proteinExistence type="predicted"/>
<evidence type="ECO:0000313" key="4">
    <source>
        <dbReference type="EMBL" id="VFJ45734.1"/>
    </source>
</evidence>
<dbReference type="CDD" id="cd06420">
    <property type="entry name" value="GT2_Chondriotin_Pol_N"/>
    <property type="match status" value="1"/>
</dbReference>
<accession>A0A450S268</accession>
<dbReference type="PANTHER" id="PTHR43685:SF3">
    <property type="entry name" value="SLR2126 PROTEIN"/>
    <property type="match status" value="1"/>
</dbReference>
<feature type="domain" description="Glycosyltransferase 2-like" evidence="2">
    <location>
        <begin position="4"/>
        <end position="110"/>
    </location>
</feature>
<dbReference type="InterPro" id="IPR001173">
    <property type="entry name" value="Glyco_trans_2-like"/>
</dbReference>
<dbReference type="EMBL" id="CAADEY010000012">
    <property type="protein sequence ID" value="VFJ45734.1"/>
    <property type="molecule type" value="Genomic_DNA"/>
</dbReference>
<protein>
    <submittedName>
        <fullName evidence="4">Glycosyltransferase involved in cell wall bisynthesis</fullName>
    </submittedName>
</protein>
<dbReference type="Gene3D" id="3.90.550.10">
    <property type="entry name" value="Spore Coat Polysaccharide Biosynthesis Protein SpsA, Chain A"/>
    <property type="match status" value="1"/>
</dbReference>
<dbReference type="Pfam" id="PF00535">
    <property type="entry name" value="Glycos_transf_2"/>
    <property type="match status" value="1"/>
</dbReference>
<dbReference type="AlphaFoldDB" id="A0A450S268"/>
<organism evidence="4">
    <name type="scientific">Candidatus Kentrum sp. DK</name>
    <dbReference type="NCBI Taxonomy" id="2126562"/>
    <lineage>
        <taxon>Bacteria</taxon>
        <taxon>Pseudomonadati</taxon>
        <taxon>Pseudomonadota</taxon>
        <taxon>Gammaproteobacteria</taxon>
        <taxon>Candidatus Kentrum</taxon>
    </lineage>
</organism>
<reference evidence="4" key="1">
    <citation type="submission" date="2019-02" db="EMBL/GenBank/DDBJ databases">
        <authorList>
            <person name="Gruber-Vodicka R. H."/>
            <person name="Seah K. B. B."/>
        </authorList>
    </citation>
    <scope>NUCLEOTIDE SEQUENCE</scope>
    <source>
        <strain evidence="4">BECK_DK161</strain>
    </source>
</reference>